<evidence type="ECO:0000256" key="9">
    <source>
        <dbReference type="ARBA" id="ARBA00047754"/>
    </source>
</evidence>
<keyword evidence="6 10" id="KW-0560">Oxidoreductase</keyword>
<dbReference type="InterPro" id="IPR013509">
    <property type="entry name" value="RNR_lsu_N"/>
</dbReference>
<comment type="caution">
    <text evidence="12">The sequence shown here is derived from an EMBL/GenBank/DDBJ whole genome shotgun (WGS) entry which is preliminary data.</text>
</comment>
<keyword evidence="4" id="KW-0547">Nucleotide-binding</keyword>
<keyword evidence="8" id="KW-1015">Disulfide bond</keyword>
<keyword evidence="7 10" id="KW-0215">Deoxyribonucleotide synthesis</keyword>
<evidence type="ECO:0000256" key="1">
    <source>
        <dbReference type="ARBA" id="ARBA00010406"/>
    </source>
</evidence>
<proteinExistence type="inferred from homology"/>
<accession>A0ABP9C865</accession>
<evidence type="ECO:0000256" key="2">
    <source>
        <dbReference type="ARBA" id="ARBA00012274"/>
    </source>
</evidence>
<evidence type="ECO:0000256" key="4">
    <source>
        <dbReference type="ARBA" id="ARBA00022741"/>
    </source>
</evidence>
<gene>
    <name evidence="12" type="primary">nrdE</name>
    <name evidence="12" type="ORF">GCM10023231_39620</name>
</gene>
<feature type="domain" description="Ribonucleotide reductase large subunit" evidence="11">
    <location>
        <begin position="563"/>
        <end position="585"/>
    </location>
</feature>
<dbReference type="Pfam" id="PF00317">
    <property type="entry name" value="Ribonuc_red_lgN"/>
    <property type="match status" value="1"/>
</dbReference>
<dbReference type="InterPro" id="IPR026459">
    <property type="entry name" value="RNR_1b_NrdE"/>
</dbReference>
<keyword evidence="5" id="KW-0067">ATP-binding</keyword>
<dbReference type="EC" id="1.17.4.1" evidence="2 10"/>
<dbReference type="Proteomes" id="UP001501411">
    <property type="component" value="Unassembled WGS sequence"/>
</dbReference>
<sequence length="705" mass="81102">MNTTVTKSPIIAKKWILLNNEIMTKDDEDFRLYKDKEAVRSYFLDYVNKNTVFFYTLKEKIDYLIENKYYVNFYEHYTFEQMEAVYDFVYARKFRFPSFMSAFKFFQSYALRDDSGEKFLERYEDRVVCVSLYLASGDLKRALEYAEILINQEYQPATPTFLNAGKLRSGELVSCFLDEIGDSLSGISYAIDEAMKLSSIGGGVSFNISKVRARGEAIKGVEGRSSGVLPVMKIMEDTFSYANQLGQRPGAGAVYLNIFHTDIEEFLDCKKINVDEKLRIKSLSIGVIIPDKFMQIAEADEVCYLFYPHTVYQEYGQYLDEMDMTSMYDELVSNAKVKKRKINARHLLIKIAQTQKESGYPYLFFKDNANRGHALNGIGSVKFSNLCTEIMQLSEVSDIRSYHEEDTIRYGISCNLGSLNIATTMDNRRIKEVVKTAMRSLTVVSDITDIKMVPTIQKANRELHSVGLGAMNLHGYLAKNFITYESKEALDFCNIFFMMVNFYSIECSMEIAKERGTTFKGFENSAYADGTYFDKYVAQDFFPVTDKVKELFEGIVIPDKAAWENLKQQVMENGLYHAYRMAIAPNQSTSYIMNATASVMPVVDTIEVREYGDSTTYYPMPYLNNDNYFFYKSAYDMDQNNVLRLISVIQRHVDQGISTILHTNSKDTTRDLAKYYIYAHKMGLKSLYYTRTRKASIDECISCSV</sequence>
<dbReference type="InterPro" id="IPR000788">
    <property type="entry name" value="RNR_lg_C"/>
</dbReference>
<evidence type="ECO:0000259" key="11">
    <source>
        <dbReference type="PROSITE" id="PS00089"/>
    </source>
</evidence>
<evidence type="ECO:0000256" key="8">
    <source>
        <dbReference type="ARBA" id="ARBA00023157"/>
    </source>
</evidence>
<evidence type="ECO:0000256" key="3">
    <source>
        <dbReference type="ARBA" id="ARBA00022533"/>
    </source>
</evidence>
<dbReference type="PROSITE" id="PS00089">
    <property type="entry name" value="RIBORED_LARGE"/>
    <property type="match status" value="1"/>
</dbReference>
<dbReference type="RefSeq" id="WP_345234784.1">
    <property type="nucleotide sequence ID" value="NZ_BAABIQ010000044.1"/>
</dbReference>
<dbReference type="Pfam" id="PF08343">
    <property type="entry name" value="RNR_N"/>
    <property type="match status" value="1"/>
</dbReference>
<comment type="function">
    <text evidence="10">Provides the precursors necessary for DNA synthesis. Catalyzes the biosynthesis of deoxyribonucleotides from the corresponding ribonucleotides.</text>
</comment>
<dbReference type="Pfam" id="PF02867">
    <property type="entry name" value="Ribonuc_red_lgC"/>
    <property type="match status" value="1"/>
</dbReference>
<dbReference type="SUPFAM" id="SSF51998">
    <property type="entry name" value="PFL-like glycyl radical enzymes"/>
    <property type="match status" value="1"/>
</dbReference>
<dbReference type="Gene3D" id="3.20.70.20">
    <property type="match status" value="1"/>
</dbReference>
<dbReference type="NCBIfam" id="TIGR04170">
    <property type="entry name" value="RNR_1b_NrdE"/>
    <property type="match status" value="1"/>
</dbReference>
<dbReference type="InterPro" id="IPR008926">
    <property type="entry name" value="RNR_R1-su_N"/>
</dbReference>
<dbReference type="InterPro" id="IPR013554">
    <property type="entry name" value="RNR_N"/>
</dbReference>
<dbReference type="Gene3D" id="1.10.1650.20">
    <property type="match status" value="1"/>
</dbReference>
<evidence type="ECO:0000256" key="7">
    <source>
        <dbReference type="ARBA" id="ARBA00023116"/>
    </source>
</evidence>
<comment type="catalytic activity">
    <reaction evidence="9 10">
        <text>a 2'-deoxyribonucleoside 5'-diphosphate + [thioredoxin]-disulfide + H2O = a ribonucleoside 5'-diphosphate + [thioredoxin]-dithiol</text>
        <dbReference type="Rhea" id="RHEA:23252"/>
        <dbReference type="Rhea" id="RHEA-COMP:10698"/>
        <dbReference type="Rhea" id="RHEA-COMP:10700"/>
        <dbReference type="ChEBI" id="CHEBI:15377"/>
        <dbReference type="ChEBI" id="CHEBI:29950"/>
        <dbReference type="ChEBI" id="CHEBI:50058"/>
        <dbReference type="ChEBI" id="CHEBI:57930"/>
        <dbReference type="ChEBI" id="CHEBI:73316"/>
        <dbReference type="EC" id="1.17.4.1"/>
    </reaction>
</comment>
<dbReference type="PANTHER" id="PTHR11573">
    <property type="entry name" value="RIBONUCLEOSIDE-DIPHOSPHATE REDUCTASE LARGE CHAIN"/>
    <property type="match status" value="1"/>
</dbReference>
<organism evidence="12 13">
    <name type="scientific">Olivibacter ginsenosidimutans</name>
    <dbReference type="NCBI Taxonomy" id="1176537"/>
    <lineage>
        <taxon>Bacteria</taxon>
        <taxon>Pseudomonadati</taxon>
        <taxon>Bacteroidota</taxon>
        <taxon>Sphingobacteriia</taxon>
        <taxon>Sphingobacteriales</taxon>
        <taxon>Sphingobacteriaceae</taxon>
        <taxon>Olivibacter</taxon>
    </lineage>
</organism>
<evidence type="ECO:0000256" key="6">
    <source>
        <dbReference type="ARBA" id="ARBA00023002"/>
    </source>
</evidence>
<keyword evidence="13" id="KW-1185">Reference proteome</keyword>
<evidence type="ECO:0000256" key="10">
    <source>
        <dbReference type="RuleBase" id="RU003410"/>
    </source>
</evidence>
<evidence type="ECO:0000256" key="5">
    <source>
        <dbReference type="ARBA" id="ARBA00022840"/>
    </source>
</evidence>
<dbReference type="EMBL" id="BAABIQ010000044">
    <property type="protein sequence ID" value="GAA4806491.1"/>
    <property type="molecule type" value="Genomic_DNA"/>
</dbReference>
<name>A0ABP9C865_9SPHI</name>
<evidence type="ECO:0000313" key="12">
    <source>
        <dbReference type="EMBL" id="GAA4806491.1"/>
    </source>
</evidence>
<dbReference type="InterPro" id="IPR039718">
    <property type="entry name" value="Rrm1"/>
</dbReference>
<dbReference type="PANTHER" id="PTHR11573:SF30">
    <property type="entry name" value="RIBONUCLEOSIDE-DIPHOSPHATE REDUCTASE 2 SUBUNIT ALPHA"/>
    <property type="match status" value="1"/>
</dbReference>
<keyword evidence="3" id="KW-0021">Allosteric enzyme</keyword>
<comment type="similarity">
    <text evidence="1 10">Belongs to the ribonucleoside diphosphate reductase large chain family.</text>
</comment>
<dbReference type="PRINTS" id="PR01183">
    <property type="entry name" value="RIBORDTASEM1"/>
</dbReference>
<reference evidence="13" key="1">
    <citation type="journal article" date="2019" name="Int. J. Syst. Evol. Microbiol.">
        <title>The Global Catalogue of Microorganisms (GCM) 10K type strain sequencing project: providing services to taxonomists for standard genome sequencing and annotation.</title>
        <authorList>
            <consortium name="The Broad Institute Genomics Platform"/>
            <consortium name="The Broad Institute Genome Sequencing Center for Infectious Disease"/>
            <person name="Wu L."/>
            <person name="Ma J."/>
        </authorList>
    </citation>
    <scope>NUCLEOTIDE SEQUENCE [LARGE SCALE GENOMIC DNA]</scope>
    <source>
        <strain evidence="13">JCM 18200</strain>
    </source>
</reference>
<evidence type="ECO:0000313" key="13">
    <source>
        <dbReference type="Proteomes" id="UP001501411"/>
    </source>
</evidence>
<dbReference type="SUPFAM" id="SSF48168">
    <property type="entry name" value="R1 subunit of ribonucleotide reductase, N-terminal domain"/>
    <property type="match status" value="1"/>
</dbReference>
<dbReference type="InterPro" id="IPR013346">
    <property type="entry name" value="NrdE_NrdA_C"/>
</dbReference>
<dbReference type="CDD" id="cd01679">
    <property type="entry name" value="RNR_I"/>
    <property type="match status" value="1"/>
</dbReference>
<dbReference type="NCBIfam" id="TIGR02506">
    <property type="entry name" value="NrdE_NrdA"/>
    <property type="match status" value="1"/>
</dbReference>
<protein>
    <recommendedName>
        <fullName evidence="2 10">Ribonucleoside-diphosphate reductase</fullName>
        <ecNumber evidence="2 10">1.17.4.1</ecNumber>
    </recommendedName>
</protein>